<dbReference type="InterPro" id="IPR013325">
    <property type="entry name" value="RNA_pol_sigma_r2"/>
</dbReference>
<keyword evidence="2" id="KW-0731">Sigma factor</keyword>
<evidence type="ECO:0000256" key="4">
    <source>
        <dbReference type="ARBA" id="ARBA00023163"/>
    </source>
</evidence>
<dbReference type="Proteomes" id="UP001596472">
    <property type="component" value="Unassembled WGS sequence"/>
</dbReference>
<name>A0ABW2LAI2_9BACT</name>
<evidence type="ECO:0000256" key="2">
    <source>
        <dbReference type="ARBA" id="ARBA00023082"/>
    </source>
</evidence>
<reference evidence="7" key="1">
    <citation type="journal article" date="2019" name="Int. J. Syst. Evol. Microbiol.">
        <title>The Global Catalogue of Microorganisms (GCM) 10K type strain sequencing project: providing services to taxonomists for standard genome sequencing and annotation.</title>
        <authorList>
            <consortium name="The Broad Institute Genomics Platform"/>
            <consortium name="The Broad Institute Genome Sequencing Center for Infectious Disease"/>
            <person name="Wu L."/>
            <person name="Ma J."/>
        </authorList>
    </citation>
    <scope>NUCLEOTIDE SEQUENCE [LARGE SCALE GENOMIC DNA]</scope>
    <source>
        <strain evidence="7">CGMCC 4.1467</strain>
    </source>
</reference>
<dbReference type="RefSeq" id="WP_379716339.1">
    <property type="nucleotide sequence ID" value="NZ_JBHTBS010000017.1"/>
</dbReference>
<accession>A0ABW2LAI2</accession>
<keyword evidence="1" id="KW-0805">Transcription regulation</keyword>
<dbReference type="PANTHER" id="PTHR43133">
    <property type="entry name" value="RNA POLYMERASE ECF-TYPE SIGMA FACTO"/>
    <property type="match status" value="1"/>
</dbReference>
<gene>
    <name evidence="6" type="ORF">ACFQY0_19895</name>
</gene>
<protein>
    <submittedName>
        <fullName evidence="6">RNA polymerase sigma factor</fullName>
    </submittedName>
</protein>
<evidence type="ECO:0000313" key="6">
    <source>
        <dbReference type="EMBL" id="MFC7339466.1"/>
    </source>
</evidence>
<evidence type="ECO:0000256" key="1">
    <source>
        <dbReference type="ARBA" id="ARBA00023015"/>
    </source>
</evidence>
<evidence type="ECO:0000313" key="7">
    <source>
        <dbReference type="Proteomes" id="UP001596472"/>
    </source>
</evidence>
<comment type="caution">
    <text evidence="6">The sequence shown here is derived from an EMBL/GenBank/DDBJ whole genome shotgun (WGS) entry which is preliminary data.</text>
</comment>
<dbReference type="PANTHER" id="PTHR43133:SF8">
    <property type="entry name" value="RNA POLYMERASE SIGMA FACTOR HI_1459-RELATED"/>
    <property type="match status" value="1"/>
</dbReference>
<dbReference type="SUPFAM" id="SSF88946">
    <property type="entry name" value="Sigma2 domain of RNA polymerase sigma factors"/>
    <property type="match status" value="1"/>
</dbReference>
<keyword evidence="7" id="KW-1185">Reference proteome</keyword>
<dbReference type="InterPro" id="IPR007627">
    <property type="entry name" value="RNA_pol_sigma70_r2"/>
</dbReference>
<keyword evidence="4" id="KW-0804">Transcription</keyword>
<feature type="domain" description="RNA polymerase sigma-70 region 2" evidence="5">
    <location>
        <begin position="28"/>
        <end position="93"/>
    </location>
</feature>
<dbReference type="Pfam" id="PF04542">
    <property type="entry name" value="Sigma70_r2"/>
    <property type="match status" value="1"/>
</dbReference>
<dbReference type="InterPro" id="IPR014284">
    <property type="entry name" value="RNA_pol_sigma-70_dom"/>
</dbReference>
<evidence type="ECO:0000259" key="5">
    <source>
        <dbReference type="Pfam" id="PF04542"/>
    </source>
</evidence>
<dbReference type="InterPro" id="IPR039425">
    <property type="entry name" value="RNA_pol_sigma-70-like"/>
</dbReference>
<sequence length="196" mass="22721">MASTFQTRYSLLQRATDLKDEGAWDEIVLQYRQFICCVLHQLGIAQDDIEDLTQQILIALTRDLPCYDRKRARFRAWLGAIVRNKANSHFRKHYSTRRCLDEVSHDCQVRAEISVPEIEQIIETEWAAYVASKAMNRVRDSFQGQAIEVFELGLDGHSAARIAEMTELSIASVYTLKKRVKKRLYLEIRKLAAELE</sequence>
<keyword evidence="3" id="KW-0238">DNA-binding</keyword>
<proteinExistence type="predicted"/>
<dbReference type="NCBIfam" id="TIGR02937">
    <property type="entry name" value="sigma70-ECF"/>
    <property type="match status" value="1"/>
</dbReference>
<organism evidence="6 7">
    <name type="scientific">Haloferula chungangensis</name>
    <dbReference type="NCBI Taxonomy" id="1048331"/>
    <lineage>
        <taxon>Bacteria</taxon>
        <taxon>Pseudomonadati</taxon>
        <taxon>Verrucomicrobiota</taxon>
        <taxon>Verrucomicrobiia</taxon>
        <taxon>Verrucomicrobiales</taxon>
        <taxon>Verrucomicrobiaceae</taxon>
        <taxon>Haloferula</taxon>
    </lineage>
</organism>
<dbReference type="EMBL" id="JBHTBS010000017">
    <property type="protein sequence ID" value="MFC7339466.1"/>
    <property type="molecule type" value="Genomic_DNA"/>
</dbReference>
<evidence type="ECO:0000256" key="3">
    <source>
        <dbReference type="ARBA" id="ARBA00023125"/>
    </source>
</evidence>
<dbReference type="Gene3D" id="1.10.1740.10">
    <property type="match status" value="1"/>
</dbReference>